<comment type="similarity">
    <text evidence="1">Belongs to the 'phage' integrase family.</text>
</comment>
<dbReference type="Pfam" id="PF00589">
    <property type="entry name" value="Phage_integrase"/>
    <property type="match status" value="1"/>
</dbReference>
<dbReference type="InterPro" id="IPR011010">
    <property type="entry name" value="DNA_brk_join_enz"/>
</dbReference>
<accession>A0ABT7SKE8</accession>
<evidence type="ECO:0000313" key="8">
    <source>
        <dbReference type="Proteomes" id="UP001529338"/>
    </source>
</evidence>
<dbReference type="InterPro" id="IPR010998">
    <property type="entry name" value="Integrase_recombinase_N"/>
</dbReference>
<dbReference type="InterPro" id="IPR013762">
    <property type="entry name" value="Integrase-like_cat_sf"/>
</dbReference>
<dbReference type="Proteomes" id="UP001529338">
    <property type="component" value="Unassembled WGS sequence"/>
</dbReference>
<evidence type="ECO:0000256" key="4">
    <source>
        <dbReference type="PROSITE-ProRule" id="PRU01248"/>
    </source>
</evidence>
<dbReference type="Gene3D" id="1.10.150.130">
    <property type="match status" value="1"/>
</dbReference>
<feature type="domain" description="Core-binding (CB)" evidence="6">
    <location>
        <begin position="68"/>
        <end position="149"/>
    </location>
</feature>
<dbReference type="InterPro" id="IPR044068">
    <property type="entry name" value="CB"/>
</dbReference>
<evidence type="ECO:0000259" key="5">
    <source>
        <dbReference type="PROSITE" id="PS51898"/>
    </source>
</evidence>
<dbReference type="CDD" id="cd01189">
    <property type="entry name" value="INT_ICEBs1_C_like"/>
    <property type="match status" value="1"/>
</dbReference>
<evidence type="ECO:0000313" key="7">
    <source>
        <dbReference type="EMBL" id="MDM7856653.1"/>
    </source>
</evidence>
<dbReference type="InterPro" id="IPR053876">
    <property type="entry name" value="Phage_int_M"/>
</dbReference>
<protein>
    <submittedName>
        <fullName evidence="7">Site-specific integrase</fullName>
    </submittedName>
</protein>
<sequence length="399" mass="43801">MASIRERRRSDGTRAYAVLWRDPDTGRQTSLTYDDRNDAVVALKLIEAAGGHAAEAARIADAVRQHGPSVDDVISEHIDLLTSVGADTRAHYRQQLASHISPELGAYPVAFISYRHVSTWVRSMSARGYSPKTIANVHGLFSAAMSTAVRLGYRPDNPCARVELPKSQATHDDMTVLTRDEFALLLSKIPAHYQPLVLLLVATGLRWGEATALTVGDVDLVSQPATVRVTKAWKRDENRAWFVGPPKTRRARRTVSLPDDLVDVLLPLVASKAPDELLFPNTVGRQLSSSRFWTTTWTPALEAAMNPRLPDGSPDPAAPRLTKRPRVHDLRHTHASWMIAAGVDLFVLQRRLGHESITTTTETYAHLLPDQQRAAADAASRALQGISLRPRDGAPAAAQ</sequence>
<evidence type="ECO:0000256" key="3">
    <source>
        <dbReference type="ARBA" id="ARBA00023172"/>
    </source>
</evidence>
<dbReference type="RefSeq" id="WP_289456939.1">
    <property type="nucleotide sequence ID" value="NZ_JAUCGQ010000004.1"/>
</dbReference>
<dbReference type="PANTHER" id="PTHR30349">
    <property type="entry name" value="PHAGE INTEGRASE-RELATED"/>
    <property type="match status" value="1"/>
</dbReference>
<evidence type="ECO:0000256" key="2">
    <source>
        <dbReference type="ARBA" id="ARBA00023125"/>
    </source>
</evidence>
<dbReference type="PANTHER" id="PTHR30349:SF64">
    <property type="entry name" value="PROPHAGE INTEGRASE INTD-RELATED"/>
    <property type="match status" value="1"/>
</dbReference>
<dbReference type="InterPro" id="IPR050090">
    <property type="entry name" value="Tyrosine_recombinase_XerCD"/>
</dbReference>
<gene>
    <name evidence="7" type="ORF">QRT04_17070</name>
</gene>
<dbReference type="Pfam" id="PF22022">
    <property type="entry name" value="Phage_int_M"/>
    <property type="match status" value="1"/>
</dbReference>
<proteinExistence type="inferred from homology"/>
<evidence type="ECO:0000259" key="6">
    <source>
        <dbReference type="PROSITE" id="PS51900"/>
    </source>
</evidence>
<keyword evidence="3" id="KW-0233">DNA recombination</keyword>
<evidence type="ECO:0000256" key="1">
    <source>
        <dbReference type="ARBA" id="ARBA00008857"/>
    </source>
</evidence>
<dbReference type="InterPro" id="IPR002104">
    <property type="entry name" value="Integrase_catalytic"/>
</dbReference>
<comment type="caution">
    <text evidence="7">The sequence shown here is derived from an EMBL/GenBank/DDBJ whole genome shotgun (WGS) entry which is preliminary data.</text>
</comment>
<feature type="domain" description="Tyr recombinase" evidence="5">
    <location>
        <begin position="172"/>
        <end position="377"/>
    </location>
</feature>
<name>A0ABT7SKE8_9CELL</name>
<dbReference type="PROSITE" id="PS51898">
    <property type="entry name" value="TYR_RECOMBINASE"/>
    <property type="match status" value="1"/>
</dbReference>
<dbReference type="PROSITE" id="PS51900">
    <property type="entry name" value="CB"/>
    <property type="match status" value="1"/>
</dbReference>
<keyword evidence="2 4" id="KW-0238">DNA-binding</keyword>
<dbReference type="Gene3D" id="1.10.443.10">
    <property type="entry name" value="Intergrase catalytic core"/>
    <property type="match status" value="1"/>
</dbReference>
<reference evidence="7 8" key="1">
    <citation type="submission" date="2023-06" db="EMBL/GenBank/DDBJ databases">
        <title>Cellulomonas sp. MW4 Whole genome sequence.</title>
        <authorList>
            <person name="Park S."/>
        </authorList>
    </citation>
    <scope>NUCLEOTIDE SEQUENCE [LARGE SCALE GENOMIC DNA]</scope>
    <source>
        <strain evidence="7 8">MW4</strain>
    </source>
</reference>
<dbReference type="EMBL" id="JAUCGQ010000004">
    <property type="protein sequence ID" value="MDM7856653.1"/>
    <property type="molecule type" value="Genomic_DNA"/>
</dbReference>
<keyword evidence="8" id="KW-1185">Reference proteome</keyword>
<organism evidence="7 8">
    <name type="scientific">Cellulomonas alba</name>
    <dbReference type="NCBI Taxonomy" id="3053467"/>
    <lineage>
        <taxon>Bacteria</taxon>
        <taxon>Bacillati</taxon>
        <taxon>Actinomycetota</taxon>
        <taxon>Actinomycetes</taxon>
        <taxon>Micrococcales</taxon>
        <taxon>Cellulomonadaceae</taxon>
        <taxon>Cellulomonas</taxon>
    </lineage>
</organism>
<dbReference type="SUPFAM" id="SSF56349">
    <property type="entry name" value="DNA breaking-rejoining enzymes"/>
    <property type="match status" value="1"/>
</dbReference>